<reference evidence="2" key="2">
    <citation type="submission" date="2023-04" db="EMBL/GenBank/DDBJ databases">
        <title>Aspergillus oryzae NBRC 4228.</title>
        <authorList>
            <person name="Ichikawa N."/>
            <person name="Sato H."/>
            <person name="Tonouchi N."/>
        </authorList>
    </citation>
    <scope>NUCLEOTIDE SEQUENCE</scope>
    <source>
        <strain evidence="2">NBRC 4228</strain>
    </source>
</reference>
<organism evidence="3 4">
    <name type="scientific">Aspergillus oryzae</name>
    <name type="common">Yellow koji mold</name>
    <dbReference type="NCBI Taxonomy" id="5062"/>
    <lineage>
        <taxon>Eukaryota</taxon>
        <taxon>Fungi</taxon>
        <taxon>Dikarya</taxon>
        <taxon>Ascomycota</taxon>
        <taxon>Pezizomycotina</taxon>
        <taxon>Eurotiomycetes</taxon>
        <taxon>Eurotiomycetidae</taxon>
        <taxon>Eurotiales</taxon>
        <taxon>Aspergillaceae</taxon>
        <taxon>Aspergillus</taxon>
        <taxon>Aspergillus subgen. Circumdati</taxon>
    </lineage>
</organism>
<dbReference type="OrthoDB" id="5960234at2759"/>
<proteinExistence type="predicted"/>
<comment type="caution">
    <text evidence="3">The sequence shown here is derived from an EMBL/GenBank/DDBJ whole genome shotgun (WGS) entry which is preliminary data.</text>
</comment>
<dbReference type="SUPFAM" id="SSF57997">
    <property type="entry name" value="Tropomyosin"/>
    <property type="match status" value="1"/>
</dbReference>
<protein>
    <submittedName>
        <fullName evidence="2">Unnamed protein product</fullName>
    </submittedName>
</protein>
<evidence type="ECO:0000313" key="4">
    <source>
        <dbReference type="Proteomes" id="UP000190312"/>
    </source>
</evidence>
<keyword evidence="1" id="KW-0732">Signal</keyword>
<accession>A0A1S9DGV5</accession>
<dbReference type="EMBL" id="BSYA01000048">
    <property type="protein sequence ID" value="GMG28690.1"/>
    <property type="molecule type" value="Genomic_DNA"/>
</dbReference>
<evidence type="ECO:0000313" key="3">
    <source>
        <dbReference type="EMBL" id="OOO08104.1"/>
    </source>
</evidence>
<name>A0A1S9DGV5_ASPOZ</name>
<dbReference type="EMBL" id="MKZY01000006">
    <property type="protein sequence ID" value="OOO08104.1"/>
    <property type="molecule type" value="Genomic_DNA"/>
</dbReference>
<evidence type="ECO:0000313" key="2">
    <source>
        <dbReference type="EMBL" id="GMG28690.1"/>
    </source>
</evidence>
<dbReference type="AlphaFoldDB" id="A0A1S9DGV5"/>
<dbReference type="Proteomes" id="UP000190312">
    <property type="component" value="Unassembled WGS sequence"/>
</dbReference>
<gene>
    <name evidence="2" type="ORF">Aory04_000507100</name>
    <name evidence="3" type="ORF">OAory_01046040</name>
</gene>
<evidence type="ECO:0000256" key="1">
    <source>
        <dbReference type="SAM" id="SignalP"/>
    </source>
</evidence>
<feature type="signal peptide" evidence="1">
    <location>
        <begin position="1"/>
        <end position="24"/>
    </location>
</feature>
<feature type="chain" id="PRO_5042690160" evidence="1">
    <location>
        <begin position="25"/>
        <end position="155"/>
    </location>
</feature>
<dbReference type="Proteomes" id="UP001165205">
    <property type="component" value="Unassembled WGS sequence"/>
</dbReference>
<sequence>MVDWAYVRWWVSLVTSNLLGGVSPAKDWLKHLAPVLWPKDKAKVNSEPEADLSTTLRMDLRQDLQKTLDLLTVARDLNSQAEKRDESLVGRQADLKQQEADLNKRSRRLTELESRLCLWEKDLQAREDALPEVEEACSALERSLRGLFSDINGIA</sequence>
<reference evidence="3 4" key="1">
    <citation type="submission" date="2016-10" db="EMBL/GenBank/DDBJ databases">
        <title>Genome sequencing of Aspergillus oryzae BCC7051.</title>
        <authorList>
            <person name="Thammarongtham C."/>
            <person name="Vorapreeda T."/>
            <person name="Nookaew I."/>
            <person name="Srisuk T."/>
            <person name="Land M."/>
            <person name="Jeennor S."/>
            <person name="Laoteng K."/>
        </authorList>
    </citation>
    <scope>NUCLEOTIDE SEQUENCE [LARGE SCALE GENOMIC DNA]</scope>
    <source>
        <strain evidence="3 4">BCC7051</strain>
    </source>
</reference>